<proteinExistence type="predicted"/>
<comment type="caution">
    <text evidence="1">The sequence shown here is derived from an EMBL/GenBank/DDBJ whole genome shotgun (WGS) entry which is preliminary data.</text>
</comment>
<gene>
    <name evidence="1" type="ORF">BJ969_000445</name>
</gene>
<reference evidence="1 2" key="1">
    <citation type="submission" date="2020-08" db="EMBL/GenBank/DDBJ databases">
        <title>Sequencing the genomes of 1000 actinobacteria strains.</title>
        <authorList>
            <person name="Klenk H.-P."/>
        </authorList>
    </citation>
    <scope>NUCLEOTIDE SEQUENCE [LARGE SCALE GENOMIC DNA]</scope>
    <source>
        <strain evidence="1 2">DSM 45582</strain>
    </source>
</reference>
<dbReference type="RefSeq" id="WP_184476817.1">
    <property type="nucleotide sequence ID" value="NZ_JACHIV010000001.1"/>
</dbReference>
<dbReference type="NCBIfam" id="NF033649">
    <property type="entry name" value="LipDrop_Rv1109c"/>
    <property type="match status" value="1"/>
</dbReference>
<name>A0A840NGG4_9PSEU</name>
<keyword evidence="2" id="KW-1185">Reference proteome</keyword>
<dbReference type="AlphaFoldDB" id="A0A840NGG4"/>
<dbReference type="Proteomes" id="UP000580474">
    <property type="component" value="Unassembled WGS sequence"/>
</dbReference>
<dbReference type="InterPro" id="IPR047728">
    <property type="entry name" value="LipDrop-assoc"/>
</dbReference>
<evidence type="ECO:0008006" key="3">
    <source>
        <dbReference type="Google" id="ProtNLM"/>
    </source>
</evidence>
<protein>
    <recommendedName>
        <fullName evidence="3">Lipid droplet-associated protein</fullName>
    </recommendedName>
</protein>
<sequence length="157" mass="17597">MSTYPLPIRVAAGLATVTVEQTRQLPAQLLGLPLTVASQALQLSMRVQQQITELAIRGDETLSAWQGTEDEPEWATFDEDEPPPPAEQRLVNVAEPTDGSDVLAEYDGMSLPQLRGKLRGFSADEVEELLEHEQRNENRVEFVRMLTNRLTRLRGED</sequence>
<organism evidence="1 2">
    <name type="scientific">Saccharopolyspora gloriosae</name>
    <dbReference type="NCBI Taxonomy" id="455344"/>
    <lineage>
        <taxon>Bacteria</taxon>
        <taxon>Bacillati</taxon>
        <taxon>Actinomycetota</taxon>
        <taxon>Actinomycetes</taxon>
        <taxon>Pseudonocardiales</taxon>
        <taxon>Pseudonocardiaceae</taxon>
        <taxon>Saccharopolyspora</taxon>
    </lineage>
</organism>
<dbReference type="EMBL" id="JACHIV010000001">
    <property type="protein sequence ID" value="MBB5067357.1"/>
    <property type="molecule type" value="Genomic_DNA"/>
</dbReference>
<evidence type="ECO:0000313" key="2">
    <source>
        <dbReference type="Proteomes" id="UP000580474"/>
    </source>
</evidence>
<accession>A0A840NGG4</accession>
<evidence type="ECO:0000313" key="1">
    <source>
        <dbReference type="EMBL" id="MBB5067357.1"/>
    </source>
</evidence>